<reference evidence="5 6" key="1">
    <citation type="submission" date="2021-06" db="EMBL/GenBank/DDBJ databases">
        <title>Caerostris extrusa draft genome.</title>
        <authorList>
            <person name="Kono N."/>
            <person name="Arakawa K."/>
        </authorList>
    </citation>
    <scope>NUCLEOTIDE SEQUENCE [LARGE SCALE GENOMIC DNA]</scope>
</reference>
<dbReference type="EMBL" id="BPLR01018933">
    <property type="protein sequence ID" value="GIZ03319.1"/>
    <property type="molecule type" value="Genomic_DNA"/>
</dbReference>
<comment type="caution">
    <text evidence="5">The sequence shown here is derived from an EMBL/GenBank/DDBJ whole genome shotgun (WGS) entry which is preliminary data.</text>
</comment>
<keyword evidence="3" id="KW-0472">Membrane</keyword>
<gene>
    <name evidence="5" type="primary">tutl</name>
    <name evidence="5" type="ORF">CEXT_395601</name>
</gene>
<evidence type="ECO:0000313" key="5">
    <source>
        <dbReference type="EMBL" id="GIZ03319.1"/>
    </source>
</evidence>
<dbReference type="PANTHER" id="PTHR44170">
    <property type="entry name" value="PROTEIN SIDEKICK"/>
    <property type="match status" value="1"/>
</dbReference>
<evidence type="ECO:0000313" key="6">
    <source>
        <dbReference type="Proteomes" id="UP001054945"/>
    </source>
</evidence>
<dbReference type="AlphaFoldDB" id="A0AAV4Y8S2"/>
<sequence length="457" mass="49420">MVRNSHKCCRDGTLFISPTSAEDSGKFTCEVTNGIGTPDTASAFLSVEYPARVTFSPTIQYLPLGLSGVIRCYRVSHEDQGRYRCTPYNIHGTAGTSNIMDVLVREPPIYTLKPKEIYQKPVDSEIRLPCDGLGQPKPAITWRKADGSKLPRDRAMIRGGNLTIKGLKKEDHGTTPHAPTNVTVNTSTVAATLTWLPAYDGGHEQTYVIWYRLADQGDSDWRTIRVYPDGATTFTVYNLQADTEYDFQVLSRNKLGDGMFSPIIRAKTKSSDYSTGGGGTGGSSSSISSSEPIGTNFTSPGENTSGNSVAEPPTPAKPVPGPVRNVTVTKTLLGPSFLQGGKYVFRILAYSNEGVASPSSNEVKLEIHGDLQDRNRSKAITAGVVGGILFFIAAIVLSVCAVKICNKRKRRKAEKAYMMVTCPIADTRNGGHSHGGSPVPLKKHEEGRISSITLQNI</sequence>
<feature type="compositionally biased region" description="Polar residues" evidence="2">
    <location>
        <begin position="291"/>
        <end position="308"/>
    </location>
</feature>
<dbReference type="InterPro" id="IPR013783">
    <property type="entry name" value="Ig-like_fold"/>
</dbReference>
<dbReference type="Pfam" id="PF00041">
    <property type="entry name" value="fn3"/>
    <property type="match status" value="1"/>
</dbReference>
<keyword evidence="3" id="KW-0812">Transmembrane</keyword>
<dbReference type="PANTHER" id="PTHR44170:SF32">
    <property type="entry name" value="PROTEIN TURTLE-LIKE PROTEIN"/>
    <property type="match status" value="1"/>
</dbReference>
<proteinExistence type="predicted"/>
<name>A0AAV4Y8S2_CAEEX</name>
<feature type="domain" description="Fibronectin type-III" evidence="4">
    <location>
        <begin position="175"/>
        <end position="271"/>
    </location>
</feature>
<dbReference type="SMART" id="SM00060">
    <property type="entry name" value="FN3"/>
    <property type="match status" value="1"/>
</dbReference>
<keyword evidence="3" id="KW-1133">Transmembrane helix</keyword>
<feature type="compositionally biased region" description="Pro residues" evidence="2">
    <location>
        <begin position="312"/>
        <end position="321"/>
    </location>
</feature>
<dbReference type="InterPro" id="IPR036116">
    <property type="entry name" value="FN3_sf"/>
</dbReference>
<keyword evidence="6" id="KW-1185">Reference proteome</keyword>
<accession>A0AAV4Y8S2</accession>
<feature type="transmembrane region" description="Helical" evidence="3">
    <location>
        <begin position="380"/>
        <end position="402"/>
    </location>
</feature>
<feature type="region of interest" description="Disordered" evidence="2">
    <location>
        <begin position="269"/>
        <end position="322"/>
    </location>
</feature>
<evidence type="ECO:0000256" key="1">
    <source>
        <dbReference type="ARBA" id="ARBA00023157"/>
    </source>
</evidence>
<dbReference type="GO" id="GO:0098609">
    <property type="term" value="P:cell-cell adhesion"/>
    <property type="evidence" value="ECO:0007669"/>
    <property type="project" value="TreeGrafter"/>
</dbReference>
<evidence type="ECO:0000256" key="2">
    <source>
        <dbReference type="SAM" id="MobiDB-lite"/>
    </source>
</evidence>
<protein>
    <submittedName>
        <fullName evidence="5">Protein turtle</fullName>
    </submittedName>
</protein>
<evidence type="ECO:0000259" key="4">
    <source>
        <dbReference type="PROSITE" id="PS50853"/>
    </source>
</evidence>
<evidence type="ECO:0000256" key="3">
    <source>
        <dbReference type="SAM" id="Phobius"/>
    </source>
</evidence>
<dbReference type="InterPro" id="IPR036179">
    <property type="entry name" value="Ig-like_dom_sf"/>
</dbReference>
<dbReference type="InterPro" id="IPR003961">
    <property type="entry name" value="FN3_dom"/>
</dbReference>
<dbReference type="Gene3D" id="2.60.40.10">
    <property type="entry name" value="Immunoglobulins"/>
    <property type="match status" value="3"/>
</dbReference>
<dbReference type="SUPFAM" id="SSF48726">
    <property type="entry name" value="Immunoglobulin"/>
    <property type="match status" value="3"/>
</dbReference>
<dbReference type="PROSITE" id="PS50853">
    <property type="entry name" value="FN3"/>
    <property type="match status" value="1"/>
</dbReference>
<keyword evidence="1" id="KW-1015">Disulfide bond</keyword>
<dbReference type="Proteomes" id="UP001054945">
    <property type="component" value="Unassembled WGS sequence"/>
</dbReference>
<dbReference type="SUPFAM" id="SSF49265">
    <property type="entry name" value="Fibronectin type III"/>
    <property type="match status" value="1"/>
</dbReference>
<organism evidence="5 6">
    <name type="scientific">Caerostris extrusa</name>
    <name type="common">Bark spider</name>
    <name type="synonym">Caerostris bankana</name>
    <dbReference type="NCBI Taxonomy" id="172846"/>
    <lineage>
        <taxon>Eukaryota</taxon>
        <taxon>Metazoa</taxon>
        <taxon>Ecdysozoa</taxon>
        <taxon>Arthropoda</taxon>
        <taxon>Chelicerata</taxon>
        <taxon>Arachnida</taxon>
        <taxon>Araneae</taxon>
        <taxon>Araneomorphae</taxon>
        <taxon>Entelegynae</taxon>
        <taxon>Araneoidea</taxon>
        <taxon>Araneidae</taxon>
        <taxon>Caerostris</taxon>
    </lineage>
</organism>
<dbReference type="CDD" id="cd00096">
    <property type="entry name" value="Ig"/>
    <property type="match status" value="1"/>
</dbReference>
<dbReference type="CDD" id="cd00063">
    <property type="entry name" value="FN3"/>
    <property type="match status" value="1"/>
</dbReference>